<dbReference type="Proteomes" id="UP000051751">
    <property type="component" value="Unassembled WGS sequence"/>
</dbReference>
<feature type="transmembrane region" description="Helical" evidence="1">
    <location>
        <begin position="7"/>
        <end position="28"/>
    </location>
</feature>
<sequence>MRSKTSLLYWIYGLLMTAMVIYIVWGLIGHTPWASSPLLSGEVASGLVLASVPFLLERIFHFQFPDVEVFIFLIFILMAILLGSGMGFYSVPYWDKYEHALSSMMEAGLAYGVFGALTKPKSRLETTSPFLMSLFAFTFGTAIGTCWEFYEFTVDGLFGMNLQRYMTNAGRLLPGRAALMDTMGDLLCDAGGSLLIAIIGYLCIKHNRAWLDKFLFKATK</sequence>
<dbReference type="InterPro" id="IPR014509">
    <property type="entry name" value="YjdF-like"/>
</dbReference>
<keyword evidence="1" id="KW-1133">Transmembrane helix</keyword>
<evidence type="ECO:0000313" key="4">
    <source>
        <dbReference type="Proteomes" id="UP000051645"/>
    </source>
</evidence>
<dbReference type="Pfam" id="PF09997">
    <property type="entry name" value="DUF2238"/>
    <property type="match status" value="1"/>
</dbReference>
<dbReference type="AlphaFoldDB" id="A0A0R2FQ48"/>
<keyword evidence="1" id="KW-0812">Transmembrane</keyword>
<dbReference type="EMBL" id="JQAZ01000006">
    <property type="protein sequence ID" value="KRN30642.1"/>
    <property type="molecule type" value="Genomic_DNA"/>
</dbReference>
<organism evidence="3 4">
    <name type="scientific">Lactobacillus selangorensis</name>
    <dbReference type="NCBI Taxonomy" id="81857"/>
    <lineage>
        <taxon>Bacteria</taxon>
        <taxon>Bacillati</taxon>
        <taxon>Bacillota</taxon>
        <taxon>Bacilli</taxon>
        <taxon>Lactobacillales</taxon>
        <taxon>Lactobacillaceae</taxon>
        <taxon>Lactobacillus</taxon>
    </lineage>
</organism>
<evidence type="ECO:0000313" key="5">
    <source>
        <dbReference type="Proteomes" id="UP000051751"/>
    </source>
</evidence>
<reference evidence="4 5" key="1">
    <citation type="journal article" date="2015" name="Genome Announc.">
        <title>Expanding the biotechnology potential of lactobacilli through comparative genomics of 213 strains and associated genera.</title>
        <authorList>
            <person name="Sun Z."/>
            <person name="Harris H.M."/>
            <person name="McCann A."/>
            <person name="Guo C."/>
            <person name="Argimon S."/>
            <person name="Zhang W."/>
            <person name="Yang X."/>
            <person name="Jeffery I.B."/>
            <person name="Cooney J.C."/>
            <person name="Kagawa T.F."/>
            <person name="Liu W."/>
            <person name="Song Y."/>
            <person name="Salvetti E."/>
            <person name="Wrobel A."/>
            <person name="Rasinkangas P."/>
            <person name="Parkhill J."/>
            <person name="Rea M.C."/>
            <person name="O'Sullivan O."/>
            <person name="Ritari J."/>
            <person name="Douillard F.P."/>
            <person name="Paul Ross R."/>
            <person name="Yang R."/>
            <person name="Briner A.E."/>
            <person name="Felis G.E."/>
            <person name="de Vos W.M."/>
            <person name="Barrangou R."/>
            <person name="Klaenhammer T.R."/>
            <person name="Caufield P.W."/>
            <person name="Cui Y."/>
            <person name="Zhang H."/>
            <person name="O'Toole P.W."/>
        </authorList>
    </citation>
    <scope>NUCLEOTIDE SEQUENCE [LARGE SCALE GENOMIC DNA]</scope>
    <source>
        <strain evidence="2 5">ATCC BAA-66</strain>
        <strain evidence="3 4">DSM 13344</strain>
    </source>
</reference>
<feature type="transmembrane region" description="Helical" evidence="1">
    <location>
        <begin position="68"/>
        <end position="88"/>
    </location>
</feature>
<dbReference type="PATRIC" id="fig|81857.3.peg.1743"/>
<evidence type="ECO:0000313" key="3">
    <source>
        <dbReference type="EMBL" id="KRN30642.1"/>
    </source>
</evidence>
<dbReference type="OrthoDB" id="4966203at2"/>
<gene>
    <name evidence="2" type="ORF">IV38_GL001726</name>
    <name evidence="3" type="ORF">IV40_GL001829</name>
</gene>
<comment type="caution">
    <text evidence="3">The sequence shown here is derived from an EMBL/GenBank/DDBJ whole genome shotgun (WGS) entry which is preliminary data.</text>
</comment>
<accession>A0A0R2FQ48</accession>
<keyword evidence="1" id="KW-0472">Membrane</keyword>
<feature type="transmembrane region" description="Helical" evidence="1">
    <location>
        <begin position="34"/>
        <end position="56"/>
    </location>
</feature>
<dbReference type="STRING" id="81857.IV38_GL001726"/>
<dbReference type="EMBL" id="JQAT01000005">
    <property type="protein sequence ID" value="KRN27887.1"/>
    <property type="molecule type" value="Genomic_DNA"/>
</dbReference>
<feature type="transmembrane region" description="Helical" evidence="1">
    <location>
        <begin position="130"/>
        <end position="150"/>
    </location>
</feature>
<feature type="transmembrane region" description="Helical" evidence="1">
    <location>
        <begin position="183"/>
        <end position="204"/>
    </location>
</feature>
<dbReference type="Proteomes" id="UP000051645">
    <property type="component" value="Unassembled WGS sequence"/>
</dbReference>
<evidence type="ECO:0000256" key="1">
    <source>
        <dbReference type="SAM" id="Phobius"/>
    </source>
</evidence>
<name>A0A0R2FQ48_9LACO</name>
<protein>
    <submittedName>
        <fullName evidence="3">Uncharacterized protein</fullName>
    </submittedName>
</protein>
<keyword evidence="4" id="KW-1185">Reference proteome</keyword>
<evidence type="ECO:0000313" key="2">
    <source>
        <dbReference type="EMBL" id="KRN27887.1"/>
    </source>
</evidence>
<proteinExistence type="predicted"/>
<dbReference type="RefSeq" id="WP_057770626.1">
    <property type="nucleotide sequence ID" value="NZ_JQAT01000005.1"/>
</dbReference>
<feature type="transmembrane region" description="Helical" evidence="1">
    <location>
        <begin position="100"/>
        <end position="118"/>
    </location>
</feature>